<evidence type="ECO:0000256" key="2">
    <source>
        <dbReference type="SAM" id="MobiDB-lite"/>
    </source>
</evidence>
<evidence type="ECO:0008006" key="5">
    <source>
        <dbReference type="Google" id="ProtNLM"/>
    </source>
</evidence>
<evidence type="ECO:0000256" key="1">
    <source>
        <dbReference type="SAM" id="Coils"/>
    </source>
</evidence>
<sequence>QSRHAWRKLAAARQWNKEVLPALIQPYMAYERIVQSGSVILSSGNGTDHFLCRCIKRLLQITCVYLDRIEDISLEVCACNIAATQLVKRGLFPCTPVHPTLAVNIDMLEFAAGLFVHLSPNEHAWASNLSGFLRKHGYLLHTSDSLQHRFANSLAHYQVLVRLAHAEMSQSIEAVQTALLVSSPEVPLVDLIPLILERLPPLHDKIPIFQCDYLNAQSNIGHSPVQKPGEPFERPSAPDLIVCIDSNFQQKRNTDHDHREGHDGMEGASDPPIFSANMIFLSREFLQEWEAKVKTIRSAKGPNVGKKRPRPSTSLADEGDRCEDGLHVPNSALQQCGDSFITADENRIKASRTCFSDTGLMGLLCHHDHVLFLANMWTAGEKQFYALALIDALMKEIPCHWQVGLLYDIACQLHRVLIKWKYLDVWLPRLRFATSVFHAYRHQWVCQLWYHPRKAQIWGLSDGEGCEQLWACLRKLIPVLRVTGYHRRLFILDLQIEQRDSEETLSLCKQLRDRINKTQARLGLAKAEFDALGYSQEYLRGQFEQQRAYQSRPIQKQSKNKGVIIVNRIIQLTNEVETLKDQKGDLVKELERIYEDDEDSAMTQSLRFDMISALEAKDAAITRLETQIKSKTTKLNLGDPTNAAKLKEMKKDDWFSIQLNMRALKDRIISKIQERKFEVANLDRAVRTQAMEHAKKAIKRCSPTVDKLVTQFNWLQEKLISRKKPTPHAVVPPPIDPKGLHRLDIDADIWLDFDIDEDTLAKSGGWVPPWLGNENVHKGICFMQEMVNCQEEIARCQQELASMQTWYCEEYIAYQYTL</sequence>
<name>A0A9P6B324_9AGAM</name>
<dbReference type="OrthoDB" id="3237105at2759"/>
<dbReference type="InterPro" id="IPR040521">
    <property type="entry name" value="KDZ"/>
</dbReference>
<dbReference type="AlphaFoldDB" id="A0A9P6B324"/>
<feature type="non-terminal residue" evidence="3">
    <location>
        <position position="1"/>
    </location>
</feature>
<proteinExistence type="predicted"/>
<gene>
    <name evidence="3" type="ORF">BS47DRAFT_1257293</name>
</gene>
<dbReference type="EMBL" id="MU128939">
    <property type="protein sequence ID" value="KAF9516462.1"/>
    <property type="molecule type" value="Genomic_DNA"/>
</dbReference>
<comment type="caution">
    <text evidence="3">The sequence shown here is derived from an EMBL/GenBank/DDBJ whole genome shotgun (WGS) entry which is preliminary data.</text>
</comment>
<protein>
    <recommendedName>
        <fullName evidence="5">CxC1-like cysteine cluster associated with KDZ transposases domain-containing protein</fullName>
    </recommendedName>
</protein>
<keyword evidence="1" id="KW-0175">Coiled coil</keyword>
<dbReference type="PANTHER" id="PTHR33096">
    <property type="entry name" value="CXC2 DOMAIN-CONTAINING PROTEIN"/>
    <property type="match status" value="1"/>
</dbReference>
<reference evidence="3" key="1">
    <citation type="journal article" date="2020" name="Nat. Commun.">
        <title>Large-scale genome sequencing of mycorrhizal fungi provides insights into the early evolution of symbiotic traits.</title>
        <authorList>
            <person name="Miyauchi S."/>
            <person name="Kiss E."/>
            <person name="Kuo A."/>
            <person name="Drula E."/>
            <person name="Kohler A."/>
            <person name="Sanchez-Garcia M."/>
            <person name="Morin E."/>
            <person name="Andreopoulos B."/>
            <person name="Barry K.W."/>
            <person name="Bonito G."/>
            <person name="Buee M."/>
            <person name="Carver A."/>
            <person name="Chen C."/>
            <person name="Cichocki N."/>
            <person name="Clum A."/>
            <person name="Culley D."/>
            <person name="Crous P.W."/>
            <person name="Fauchery L."/>
            <person name="Girlanda M."/>
            <person name="Hayes R.D."/>
            <person name="Keri Z."/>
            <person name="LaButti K."/>
            <person name="Lipzen A."/>
            <person name="Lombard V."/>
            <person name="Magnuson J."/>
            <person name="Maillard F."/>
            <person name="Murat C."/>
            <person name="Nolan M."/>
            <person name="Ohm R.A."/>
            <person name="Pangilinan J."/>
            <person name="Pereira M.F."/>
            <person name="Perotto S."/>
            <person name="Peter M."/>
            <person name="Pfister S."/>
            <person name="Riley R."/>
            <person name="Sitrit Y."/>
            <person name="Stielow J.B."/>
            <person name="Szollosi G."/>
            <person name="Zifcakova L."/>
            <person name="Stursova M."/>
            <person name="Spatafora J.W."/>
            <person name="Tedersoo L."/>
            <person name="Vaario L.M."/>
            <person name="Yamada A."/>
            <person name="Yan M."/>
            <person name="Wang P."/>
            <person name="Xu J."/>
            <person name="Bruns T."/>
            <person name="Baldrian P."/>
            <person name="Vilgalys R."/>
            <person name="Dunand C."/>
            <person name="Henrissat B."/>
            <person name="Grigoriev I.V."/>
            <person name="Hibbett D."/>
            <person name="Nagy L.G."/>
            <person name="Martin F.M."/>
        </authorList>
    </citation>
    <scope>NUCLEOTIDE SEQUENCE</scope>
    <source>
        <strain evidence="3">UP504</strain>
    </source>
</reference>
<dbReference type="PANTHER" id="PTHR33096:SF1">
    <property type="entry name" value="CXC1-LIKE CYSTEINE CLUSTER ASSOCIATED WITH KDZ TRANSPOSASES DOMAIN-CONTAINING PROTEIN"/>
    <property type="match status" value="1"/>
</dbReference>
<dbReference type="Proteomes" id="UP000886523">
    <property type="component" value="Unassembled WGS sequence"/>
</dbReference>
<feature type="coiled-coil region" evidence="1">
    <location>
        <begin position="569"/>
        <end position="596"/>
    </location>
</feature>
<keyword evidence="4" id="KW-1185">Reference proteome</keyword>
<evidence type="ECO:0000313" key="4">
    <source>
        <dbReference type="Proteomes" id="UP000886523"/>
    </source>
</evidence>
<organism evidence="3 4">
    <name type="scientific">Hydnum rufescens UP504</name>
    <dbReference type="NCBI Taxonomy" id="1448309"/>
    <lineage>
        <taxon>Eukaryota</taxon>
        <taxon>Fungi</taxon>
        <taxon>Dikarya</taxon>
        <taxon>Basidiomycota</taxon>
        <taxon>Agaricomycotina</taxon>
        <taxon>Agaricomycetes</taxon>
        <taxon>Cantharellales</taxon>
        <taxon>Hydnaceae</taxon>
        <taxon>Hydnum</taxon>
    </lineage>
</organism>
<feature type="region of interest" description="Disordered" evidence="2">
    <location>
        <begin position="300"/>
        <end position="320"/>
    </location>
</feature>
<dbReference type="Pfam" id="PF18758">
    <property type="entry name" value="KDZ"/>
    <property type="match status" value="1"/>
</dbReference>
<accession>A0A9P6B324</accession>
<feature type="non-terminal residue" evidence="3">
    <location>
        <position position="818"/>
    </location>
</feature>
<evidence type="ECO:0000313" key="3">
    <source>
        <dbReference type="EMBL" id="KAF9516462.1"/>
    </source>
</evidence>